<evidence type="ECO:0000313" key="2">
    <source>
        <dbReference type="EMBL" id="CAI98934.1"/>
    </source>
</evidence>
<proteinExistence type="predicted"/>
<feature type="transmembrane region" description="Helical" evidence="1">
    <location>
        <begin position="101"/>
        <end position="131"/>
    </location>
</feature>
<reference evidence="2 3" key="1">
    <citation type="journal article" date="2006" name="Proc. Natl. Acad. Sci. U.S.A.">
        <title>The complete genome sequence of Lactobacillus bulgaricus reveals extensive and ongoing reductive evolution.</title>
        <authorList>
            <person name="van de Guchte M."/>
            <person name="Penaud S."/>
            <person name="Grimaldi C."/>
            <person name="Barbe V."/>
            <person name="Bryson K."/>
            <person name="Nicolas P."/>
            <person name="Robert C."/>
            <person name="Oztas S."/>
            <person name="Mangenot S."/>
            <person name="Couloux A."/>
            <person name="Loux V."/>
            <person name="Dervyn R."/>
            <person name="Bossy R."/>
            <person name="Bolotin A."/>
            <person name="Batto J.-M."/>
            <person name="Walunas T."/>
            <person name="Gibrat J.-F."/>
            <person name="Bessieres P."/>
            <person name="Weissenbach J."/>
            <person name="Ehrlich S.D."/>
            <person name="Maguin E."/>
        </authorList>
    </citation>
    <scope>NUCLEOTIDE SEQUENCE [LARGE SCALE GENOMIC DNA]</scope>
    <source>
        <strain evidence="3">ATCC 11842 / DSM 20081 / BCRC 10696 / JCM 1002 / NBRC 13953 / NCIMB 11778 / NCTC 12712 / WDCM 00102 / Lb 14</strain>
    </source>
</reference>
<keyword evidence="1" id="KW-0472">Membrane</keyword>
<dbReference type="PATRIC" id="fig|390333.13.peg.738"/>
<keyword evidence="1" id="KW-1133">Transmembrane helix</keyword>
<keyword evidence="3" id="KW-1185">Reference proteome</keyword>
<protein>
    <submittedName>
        <fullName evidence="2">Hypothetical membrane protein</fullName>
    </submittedName>
</protein>
<feature type="transmembrane region" description="Helical" evidence="1">
    <location>
        <begin position="198"/>
        <end position="217"/>
    </location>
</feature>
<name>Q1G7Z9_LACDA</name>
<feature type="transmembrane region" description="Helical" evidence="1">
    <location>
        <begin position="163"/>
        <end position="186"/>
    </location>
</feature>
<dbReference type="HOGENOM" id="CLU_084162_2_0_9"/>
<evidence type="ECO:0000256" key="1">
    <source>
        <dbReference type="SAM" id="Phobius"/>
    </source>
</evidence>
<organism evidence="2 3">
    <name type="scientific">Lactobacillus delbrueckii subsp. bulgaricus (strain ATCC 11842 / DSM 20081 / BCRC 10696 / JCM 1002 / NBRC 13953 / NCIMB 11778 / NCTC 12712 / WDCM 00102 / Lb 14)</name>
    <dbReference type="NCBI Taxonomy" id="390333"/>
    <lineage>
        <taxon>Bacteria</taxon>
        <taxon>Bacillati</taxon>
        <taxon>Bacillota</taxon>
        <taxon>Bacilli</taxon>
        <taxon>Lactobacillales</taxon>
        <taxon>Lactobacillaceae</taxon>
        <taxon>Lactobacillus</taxon>
    </lineage>
</organism>
<dbReference type="eggNOG" id="ENOG5033KBF">
    <property type="taxonomic scope" value="Bacteria"/>
</dbReference>
<dbReference type="KEGG" id="ldb:Ldb2210"/>
<sequence length="265" mass="29674">MREDRMSLLWSRLNKRWFVAAIAVGMAVGLGQIIVNCYTGMANIDSPYTRWLSINTDSSATTIFFILLPFLASIPAGNMLKEDLDSGLFNKFKLQVPVARLIMQYAAMAFMTGFVTIMIPLLLNLLGYLLILPNFKPDNLLNINIGVFNFNTMLVSLYYSHPFVHACLNILLASVWGGLFSVFVLVNSVWIRNRFASLSTALVLELILMELDTVLPIDDMPSISPTDFLPELGDRPLLWLTALMTIALAAYCMGMYKLACRRAVL</sequence>
<dbReference type="EMBL" id="CR954253">
    <property type="protein sequence ID" value="CAI98934.1"/>
    <property type="molecule type" value="Genomic_DNA"/>
</dbReference>
<keyword evidence="1" id="KW-0812">Transmembrane</keyword>
<dbReference type="STRING" id="390333.Ldb2210"/>
<feature type="transmembrane region" description="Helical" evidence="1">
    <location>
        <begin position="237"/>
        <end position="256"/>
    </location>
</feature>
<accession>Q1G7Z9</accession>
<feature type="transmembrane region" description="Helical" evidence="1">
    <location>
        <begin position="61"/>
        <end position="80"/>
    </location>
</feature>
<dbReference type="Proteomes" id="UP000001259">
    <property type="component" value="Chromosome"/>
</dbReference>
<gene>
    <name evidence="2" type="ordered locus">Ldb2210</name>
</gene>
<dbReference type="AlphaFoldDB" id="Q1G7Z9"/>
<feature type="transmembrane region" description="Helical" evidence="1">
    <location>
        <begin position="20"/>
        <end position="41"/>
    </location>
</feature>
<evidence type="ECO:0000313" key="3">
    <source>
        <dbReference type="Proteomes" id="UP000001259"/>
    </source>
</evidence>